<feature type="domain" description="Cysteine-rich" evidence="10">
    <location>
        <begin position="150"/>
        <end position="242"/>
    </location>
</feature>
<comment type="cofactor">
    <cofactor evidence="1">
        <name>[4Fe-4S] cluster</name>
        <dbReference type="ChEBI" id="CHEBI:49883"/>
    </cofactor>
</comment>
<keyword evidence="7 12" id="KW-0560">Oxidoreductase</keyword>
<evidence type="ECO:0000256" key="4">
    <source>
        <dbReference type="ARBA" id="ARBA00022485"/>
    </source>
</evidence>
<dbReference type="EMBL" id="DRIE01000122">
    <property type="protein sequence ID" value="HEC57689.1"/>
    <property type="molecule type" value="Genomic_DNA"/>
</dbReference>
<dbReference type="GO" id="GO:0015948">
    <property type="term" value="P:methanogenesis"/>
    <property type="evidence" value="ECO:0007669"/>
    <property type="project" value="UniProtKB-KW"/>
</dbReference>
<evidence type="ECO:0000313" key="13">
    <source>
        <dbReference type="Proteomes" id="UP000185779"/>
    </source>
</evidence>
<evidence type="ECO:0000313" key="12">
    <source>
        <dbReference type="EMBL" id="OFV67001.1"/>
    </source>
</evidence>
<evidence type="ECO:0000256" key="2">
    <source>
        <dbReference type="ARBA" id="ARBA00004808"/>
    </source>
</evidence>
<dbReference type="PANTHER" id="PTHR42947:SF1">
    <property type="entry name" value="COB--COM HETERODISULFIDE REDUCTASE SUBUNIT B 1"/>
    <property type="match status" value="1"/>
</dbReference>
<dbReference type="AlphaFoldDB" id="A0A1F2P8I5"/>
<comment type="pathway">
    <text evidence="2">Cofactor metabolism; coenzyme M-coenzyme B heterodisulfide reduction; coenzyme B and coenzyme M from coenzyme M-coenzyme B heterodisulfide: step 1/1.</text>
</comment>
<comment type="similarity">
    <text evidence="3">Belongs to the HdrB family.</text>
</comment>
<keyword evidence="8" id="KW-0408">Iron</keyword>
<gene>
    <name evidence="11" type="primary">hdrB</name>
    <name evidence="11" type="ORF">ENI32_07440</name>
    <name evidence="12" type="ORF">SBU_000294</name>
</gene>
<evidence type="ECO:0000313" key="11">
    <source>
        <dbReference type="EMBL" id="HEC57689.1"/>
    </source>
</evidence>
<proteinExistence type="inferred from homology"/>
<dbReference type="Pfam" id="PF02754">
    <property type="entry name" value="CCG"/>
    <property type="match status" value="2"/>
</dbReference>
<name>A0A1F2P8I5_9EURY</name>
<organism evidence="12 13">
    <name type="scientific">Candidatus Syntropharchaeum butanivorans</name>
    <dbReference type="NCBI Taxonomy" id="1839936"/>
    <lineage>
        <taxon>Archaea</taxon>
        <taxon>Methanobacteriati</taxon>
        <taxon>Methanobacteriota</taxon>
        <taxon>Stenosarchaea group</taxon>
        <taxon>Methanomicrobia</taxon>
        <taxon>Methanosarcinales</taxon>
        <taxon>ANME-2 cluster</taxon>
        <taxon>Candidatus Syntropharchaeum</taxon>
    </lineage>
</organism>
<keyword evidence="6" id="KW-0484">Methanogenesis</keyword>
<dbReference type="GO" id="GO:0046872">
    <property type="term" value="F:metal ion binding"/>
    <property type="evidence" value="ECO:0007669"/>
    <property type="project" value="UniProtKB-KW"/>
</dbReference>
<evidence type="ECO:0000256" key="6">
    <source>
        <dbReference type="ARBA" id="ARBA00022994"/>
    </source>
</evidence>
<sequence>MTSYALYLGCIGPLRYPDIENSIRLTFKELGIELVDMEGATCCPAPGAGFKNFDELAALTVSARNISIAEELGLDVMTFCGGCQGSLNWANKLLQSDPERKSRVNEILSEMGREYRGTAKVKHLVEVVYEDIGVDRIKKIANDRLEGFKVAVHYGCHVLRPYRVEELDDPEKPHMLDDLVKAWGAESLEFPEKHTCCGAGGGLFANDRDLSLSIMRKKMVQIKELEADMLIDICPFCHMQFDLGQMQLREKGEDFSTPVFYYNQVLALLMGFDRNKVAFIENTPRDDVIRRILATERA</sequence>
<evidence type="ECO:0000259" key="10">
    <source>
        <dbReference type="Pfam" id="PF02754"/>
    </source>
</evidence>
<dbReference type="InterPro" id="IPR017678">
    <property type="entry name" value="CoB/CoM_hetero-S_Rdtase_bsu"/>
</dbReference>
<evidence type="ECO:0000256" key="8">
    <source>
        <dbReference type="ARBA" id="ARBA00023004"/>
    </source>
</evidence>
<dbReference type="GO" id="GO:0051539">
    <property type="term" value="F:4 iron, 4 sulfur cluster binding"/>
    <property type="evidence" value="ECO:0007669"/>
    <property type="project" value="UniProtKB-KW"/>
</dbReference>
<evidence type="ECO:0000256" key="1">
    <source>
        <dbReference type="ARBA" id="ARBA00001966"/>
    </source>
</evidence>
<dbReference type="NCBIfam" id="TIGR03288">
    <property type="entry name" value="CoB_CoM_SS_B"/>
    <property type="match status" value="1"/>
</dbReference>
<dbReference type="Proteomes" id="UP000885936">
    <property type="component" value="Unassembled WGS sequence"/>
</dbReference>
<dbReference type="UniPathway" id="UPA00647">
    <property type="reaction ID" value="UER00700"/>
</dbReference>
<dbReference type="GO" id="GO:0051912">
    <property type="term" value="F:CoB--CoM heterodisulfide reductase activity"/>
    <property type="evidence" value="ECO:0007669"/>
    <property type="project" value="UniProtKB-EC"/>
</dbReference>
<keyword evidence="4" id="KW-0004">4Fe-4S</keyword>
<evidence type="ECO:0000256" key="7">
    <source>
        <dbReference type="ARBA" id="ARBA00023002"/>
    </source>
</evidence>
<dbReference type="Proteomes" id="UP000185779">
    <property type="component" value="Unassembled WGS sequence"/>
</dbReference>
<dbReference type="PANTHER" id="PTHR42947">
    <property type="entry name" value="COB--COM HETERODISULFIDE REDUCTASE SUBUNIT B 1"/>
    <property type="match status" value="1"/>
</dbReference>
<dbReference type="InterPro" id="IPR051278">
    <property type="entry name" value="HdrB/HdrD_reductase"/>
</dbReference>
<dbReference type="EC" id="1.8.98.1" evidence="11 12"/>
<reference evidence="12 13" key="1">
    <citation type="submission" date="2016-05" db="EMBL/GenBank/DDBJ databases">
        <title>Microbial consortia oxidize butane by reversing methanogenesis.</title>
        <authorList>
            <person name="Laso-Perez R."/>
            <person name="Richter M."/>
            <person name="Wegener G."/>
            <person name="Musat F."/>
        </authorList>
    </citation>
    <scope>NUCLEOTIDE SEQUENCE [LARGE SCALE GENOMIC DNA]</scope>
    <source>
        <strain evidence="12">BOX1</strain>
    </source>
</reference>
<protein>
    <submittedName>
        <fullName evidence="11">CoB--CoM heterodisulfide reductase subunit B</fullName>
        <ecNumber evidence="11 12">1.8.98.1</ecNumber>
    </submittedName>
    <submittedName>
        <fullName evidence="12">CoB--CoM heterodisulfide reductase, subunit B</fullName>
    </submittedName>
</protein>
<evidence type="ECO:0000256" key="5">
    <source>
        <dbReference type="ARBA" id="ARBA00022723"/>
    </source>
</evidence>
<dbReference type="InterPro" id="IPR004017">
    <property type="entry name" value="Cys_rich_dom"/>
</dbReference>
<feature type="domain" description="Cysteine-rich" evidence="10">
    <location>
        <begin position="4"/>
        <end position="87"/>
    </location>
</feature>
<dbReference type="Gene3D" id="1.20.1050.140">
    <property type="match status" value="1"/>
</dbReference>
<evidence type="ECO:0000256" key="9">
    <source>
        <dbReference type="ARBA" id="ARBA00023014"/>
    </source>
</evidence>
<keyword evidence="5" id="KW-0479">Metal-binding</keyword>
<comment type="caution">
    <text evidence="12">The sequence shown here is derived from an EMBL/GenBank/DDBJ whole genome shotgun (WGS) entry which is preliminary data.</text>
</comment>
<dbReference type="STRING" id="1839936.SBU_000294"/>
<evidence type="ECO:0000256" key="3">
    <source>
        <dbReference type="ARBA" id="ARBA00010431"/>
    </source>
</evidence>
<reference evidence="11" key="2">
    <citation type="journal article" date="2020" name="mSystems">
        <title>Genome- and Community-Level Interaction Insights into Carbon Utilization and Element Cycling Functions of Hydrothermarchaeota in Hydrothermal Sediment.</title>
        <authorList>
            <person name="Zhou Z."/>
            <person name="Liu Y."/>
            <person name="Xu W."/>
            <person name="Pan J."/>
            <person name="Luo Z.H."/>
            <person name="Li M."/>
        </authorList>
    </citation>
    <scope>NUCLEOTIDE SEQUENCE [LARGE SCALE GENOMIC DNA]</scope>
    <source>
        <strain evidence="11">HyVt-386</strain>
    </source>
</reference>
<dbReference type="EMBL" id="LYOR01000001">
    <property type="protein sequence ID" value="OFV67001.1"/>
    <property type="molecule type" value="Genomic_DNA"/>
</dbReference>
<keyword evidence="9" id="KW-0411">Iron-sulfur</keyword>
<accession>A0A1F2P8I5</accession>
<keyword evidence="13" id="KW-1185">Reference proteome</keyword>